<proteinExistence type="inferred from homology"/>
<dbReference type="SUPFAM" id="SSF56801">
    <property type="entry name" value="Acetyl-CoA synthetase-like"/>
    <property type="match status" value="1"/>
</dbReference>
<dbReference type="GO" id="GO:0005811">
    <property type="term" value="C:lipid droplet"/>
    <property type="evidence" value="ECO:0007669"/>
    <property type="project" value="TreeGrafter"/>
</dbReference>
<keyword evidence="4" id="KW-0067">ATP-binding</keyword>
<dbReference type="OMA" id="RWEPVFH"/>
<dbReference type="PANTHER" id="PTHR43272">
    <property type="entry name" value="LONG-CHAIN-FATTY-ACID--COA LIGASE"/>
    <property type="match status" value="1"/>
</dbReference>
<evidence type="ECO:0000256" key="3">
    <source>
        <dbReference type="ARBA" id="ARBA00022741"/>
    </source>
</evidence>
<dbReference type="VEuPathDB" id="FungiDB:B1J91_K07293g"/>
<evidence type="ECO:0000259" key="6">
    <source>
        <dbReference type="Pfam" id="PF00501"/>
    </source>
</evidence>
<dbReference type="Gene3D" id="3.40.50.12780">
    <property type="entry name" value="N-terminal domain of ligase-like"/>
    <property type="match status" value="1"/>
</dbReference>
<evidence type="ECO:0000256" key="5">
    <source>
        <dbReference type="ARBA" id="ARBA00036813"/>
    </source>
</evidence>
<dbReference type="PANTHER" id="PTHR43272:SF83">
    <property type="entry name" value="ACYL-COA SYNTHETASE LONG-CHAIN, ISOFORM J"/>
    <property type="match status" value="1"/>
</dbReference>
<dbReference type="GO" id="GO:0035336">
    <property type="term" value="P:long-chain fatty-acyl-CoA metabolic process"/>
    <property type="evidence" value="ECO:0007669"/>
    <property type="project" value="TreeGrafter"/>
</dbReference>
<dbReference type="VEuPathDB" id="FungiDB:CAGL0K07293g"/>
<dbReference type="VEuPathDB" id="FungiDB:GWK60_K07139"/>
<keyword evidence="2 7" id="KW-0436">Ligase</keyword>
<dbReference type="VEuPathDB" id="FungiDB:GW608_K07117"/>
<dbReference type="GO" id="GO:0005524">
    <property type="term" value="F:ATP binding"/>
    <property type="evidence" value="ECO:0007669"/>
    <property type="project" value="UniProtKB-KW"/>
</dbReference>
<dbReference type="PROSITE" id="PS00455">
    <property type="entry name" value="AMP_BINDING"/>
    <property type="match status" value="1"/>
</dbReference>
<dbReference type="OrthoDB" id="1700726at2759"/>
<accession>A0A0W0DIC1</accession>
<comment type="similarity">
    <text evidence="1">Belongs to the ATP-dependent AMP-binding enzyme family.</text>
</comment>
<dbReference type="InterPro" id="IPR020845">
    <property type="entry name" value="AMP-binding_CS"/>
</dbReference>
<evidence type="ECO:0000256" key="1">
    <source>
        <dbReference type="ARBA" id="ARBA00006432"/>
    </source>
</evidence>
<sequence>MVQVSAIYGKAANEHETAPRVNALRARDGPLTRPLDSNASTVYELALESFQKGGNRRGMGWREITEIHEEVKIIVKKIDGKNVPQEKTWLYYEMTPYRHNTYRELISIMHNLGRGMVKAGIKPNGENKLHIFASTSHKWMKMFLGAQSQNIPVVTAYDTLGERGLIHSMLQTESNAVFTDNDLLTKLINPLKEAKDLKFLIHSETINPKDTRQNGKLYKNAKEALAKIKEVRPDLTIISFDELLRLGKKSKHEIEPHPPKPEDLSCIMYTSGSTGDPKGVVLTHANIVAGVGGVCHNVYGDVGQNDRIIAFLPLAHIFELAFELAAFYWNGILGYANVKTLTNLSVRRCQGDMVEFKPTIMVGVAAVWETVRKGILAKLGELPAYTQKIFWTAYKSKVKLDEAGLPGGGLISKLVFKKVKEATGGCLRIIMNGGSPISEDAQRFLTNVLCPMLIGYGLTETVANATVLSLKAFKYGIAGDLSGAIQVKLVDAAELGYLAKDNQGEIWIKGAPVMSEYFKNEEETKKALTEDGWFRTGDIGEWNEDGQLIIIDRKKNLVKTLNGEYIALEKLESLYRSNKYVQNICVYADQTKVKPVGIVVGNMKPLEALANSLGLLTGEETIDSVLHDKKLAAAVLKDMLATGKSQGLNGIELLQGIVFFDDEWTPQNGYVTSAQKLKRKEILEAVKDQVEAVYKN</sequence>
<dbReference type="Proteomes" id="UP000054886">
    <property type="component" value="Unassembled WGS sequence"/>
</dbReference>
<feature type="domain" description="AMP-dependent synthetase/ligase" evidence="6">
    <location>
        <begin position="86"/>
        <end position="518"/>
    </location>
</feature>
<gene>
    <name evidence="7" type="ORF">AO440_003561</name>
</gene>
<name>A0A0W0DIC1_CANGB</name>
<keyword evidence="3" id="KW-0547">Nucleotide-binding</keyword>
<protein>
    <submittedName>
        <fullName evidence="7">Long-chain-fatty-acid--CoA ligase 4</fullName>
    </submittedName>
</protein>
<dbReference type="GO" id="GO:0005886">
    <property type="term" value="C:plasma membrane"/>
    <property type="evidence" value="ECO:0007669"/>
    <property type="project" value="TreeGrafter"/>
</dbReference>
<dbReference type="AlphaFoldDB" id="A0A0W0DIC1"/>
<dbReference type="GO" id="GO:0005783">
    <property type="term" value="C:endoplasmic reticulum"/>
    <property type="evidence" value="ECO:0007669"/>
    <property type="project" value="TreeGrafter"/>
</dbReference>
<comment type="catalytic activity">
    <reaction evidence="5">
        <text>a long-chain fatty acid + ATP + CoA = a long-chain fatty acyl-CoA + AMP + diphosphate</text>
        <dbReference type="Rhea" id="RHEA:15421"/>
        <dbReference type="ChEBI" id="CHEBI:30616"/>
        <dbReference type="ChEBI" id="CHEBI:33019"/>
        <dbReference type="ChEBI" id="CHEBI:57287"/>
        <dbReference type="ChEBI" id="CHEBI:57560"/>
        <dbReference type="ChEBI" id="CHEBI:83139"/>
        <dbReference type="ChEBI" id="CHEBI:456215"/>
        <dbReference type="EC" id="6.2.1.3"/>
    </reaction>
</comment>
<dbReference type="EMBL" id="LLZZ01000011">
    <property type="protein sequence ID" value="KTB13368.1"/>
    <property type="molecule type" value="Genomic_DNA"/>
</dbReference>
<evidence type="ECO:0000256" key="4">
    <source>
        <dbReference type="ARBA" id="ARBA00022840"/>
    </source>
</evidence>
<dbReference type="InterPro" id="IPR042099">
    <property type="entry name" value="ANL_N_sf"/>
</dbReference>
<reference evidence="7 8" key="1">
    <citation type="submission" date="2015-10" db="EMBL/GenBank/DDBJ databases">
        <title>Draft genomes sequences of Candida glabrata isolates 1A, 1B, 2A, 2B, 3A and 3B.</title>
        <authorList>
            <person name="Haavelsrud O.E."/>
            <person name="Gaustad P."/>
        </authorList>
    </citation>
    <scope>NUCLEOTIDE SEQUENCE [LARGE SCALE GENOMIC DNA]</scope>
    <source>
        <strain evidence="7">910700640</strain>
    </source>
</reference>
<dbReference type="InterPro" id="IPR000873">
    <property type="entry name" value="AMP-dep_synth/lig_dom"/>
</dbReference>
<evidence type="ECO:0000313" key="8">
    <source>
        <dbReference type="Proteomes" id="UP000054886"/>
    </source>
</evidence>
<dbReference type="VEuPathDB" id="FungiDB:GVI51_K07139"/>
<evidence type="ECO:0000313" key="7">
    <source>
        <dbReference type="EMBL" id="KTB13368.1"/>
    </source>
</evidence>
<comment type="caution">
    <text evidence="7">The sequence shown here is derived from an EMBL/GenBank/DDBJ whole genome shotgun (WGS) entry which is preliminary data.</text>
</comment>
<dbReference type="PhylomeDB" id="A0A0W0DIC1"/>
<organism evidence="7 8">
    <name type="scientific">Candida glabrata</name>
    <name type="common">Yeast</name>
    <name type="synonym">Torulopsis glabrata</name>
    <dbReference type="NCBI Taxonomy" id="5478"/>
    <lineage>
        <taxon>Eukaryota</taxon>
        <taxon>Fungi</taxon>
        <taxon>Dikarya</taxon>
        <taxon>Ascomycota</taxon>
        <taxon>Saccharomycotina</taxon>
        <taxon>Saccharomycetes</taxon>
        <taxon>Saccharomycetales</taxon>
        <taxon>Saccharomycetaceae</taxon>
        <taxon>Nakaseomyces</taxon>
    </lineage>
</organism>
<evidence type="ECO:0000256" key="2">
    <source>
        <dbReference type="ARBA" id="ARBA00022598"/>
    </source>
</evidence>
<dbReference type="GO" id="GO:0004467">
    <property type="term" value="F:long-chain fatty acid-CoA ligase activity"/>
    <property type="evidence" value="ECO:0007669"/>
    <property type="project" value="UniProtKB-EC"/>
</dbReference>
<dbReference type="Pfam" id="PF00501">
    <property type="entry name" value="AMP-binding"/>
    <property type="match status" value="1"/>
</dbReference>